<proteinExistence type="predicted"/>
<evidence type="ECO:0000313" key="1">
    <source>
        <dbReference type="EMBL" id="EMS47516.1"/>
    </source>
</evidence>
<dbReference type="AlphaFoldDB" id="M7YKV5"/>
<gene>
    <name evidence="1" type="ORF">TRIUR3_14110</name>
</gene>
<sequence>MGWLMEGEACGVAQPGGSETPPYNDVECCPRKESVPRFACVDRDFINVASILLVNLPFPLSDLAYGHWVLIASMSLIFH</sequence>
<protein>
    <submittedName>
        <fullName evidence="1">Uncharacterized protein</fullName>
    </submittedName>
</protein>
<organism evidence="1">
    <name type="scientific">Triticum urartu</name>
    <name type="common">Red wild einkorn</name>
    <name type="synonym">Crithodium urartu</name>
    <dbReference type="NCBI Taxonomy" id="4572"/>
    <lineage>
        <taxon>Eukaryota</taxon>
        <taxon>Viridiplantae</taxon>
        <taxon>Streptophyta</taxon>
        <taxon>Embryophyta</taxon>
        <taxon>Tracheophyta</taxon>
        <taxon>Spermatophyta</taxon>
        <taxon>Magnoliopsida</taxon>
        <taxon>Liliopsida</taxon>
        <taxon>Poales</taxon>
        <taxon>Poaceae</taxon>
        <taxon>BOP clade</taxon>
        <taxon>Pooideae</taxon>
        <taxon>Triticodae</taxon>
        <taxon>Triticeae</taxon>
        <taxon>Triticinae</taxon>
        <taxon>Triticum</taxon>
    </lineage>
</organism>
<name>M7YKV5_TRIUA</name>
<dbReference type="EMBL" id="KD259703">
    <property type="protein sequence ID" value="EMS47516.1"/>
    <property type="molecule type" value="Genomic_DNA"/>
</dbReference>
<reference evidence="1" key="1">
    <citation type="journal article" date="2013" name="Nature">
        <title>Draft genome of the wheat A-genome progenitor Triticum urartu.</title>
        <authorList>
            <person name="Ling H.Q."/>
            <person name="Zhao S."/>
            <person name="Liu D."/>
            <person name="Wang J."/>
            <person name="Sun H."/>
            <person name="Zhang C."/>
            <person name="Fan H."/>
            <person name="Li D."/>
            <person name="Dong L."/>
            <person name="Tao Y."/>
            <person name="Gao C."/>
            <person name="Wu H."/>
            <person name="Li Y."/>
            <person name="Cui Y."/>
            <person name="Guo X."/>
            <person name="Zheng S."/>
            <person name="Wang B."/>
            <person name="Yu K."/>
            <person name="Liang Q."/>
            <person name="Yang W."/>
            <person name="Lou X."/>
            <person name="Chen J."/>
            <person name="Feng M."/>
            <person name="Jian J."/>
            <person name="Zhang X."/>
            <person name="Luo G."/>
            <person name="Jiang Y."/>
            <person name="Liu J."/>
            <person name="Wang Z."/>
            <person name="Sha Y."/>
            <person name="Zhang B."/>
            <person name="Wu H."/>
            <person name="Tang D."/>
            <person name="Shen Q."/>
            <person name="Xue P."/>
            <person name="Zou S."/>
            <person name="Wang X."/>
            <person name="Liu X."/>
            <person name="Wang F."/>
            <person name="Yang Y."/>
            <person name="An X."/>
            <person name="Dong Z."/>
            <person name="Zhang K."/>
            <person name="Zhang X."/>
            <person name="Luo M.C."/>
            <person name="Dvorak J."/>
            <person name="Tong Y."/>
            <person name="Wang J."/>
            <person name="Yang H."/>
            <person name="Li Z."/>
            <person name="Wang D."/>
            <person name="Zhang A."/>
            <person name="Wang J."/>
        </authorList>
    </citation>
    <scope>NUCLEOTIDE SEQUENCE</scope>
</reference>
<accession>M7YKV5</accession>